<name>A0A2A6FQ32_9MICO</name>
<dbReference type="InterPro" id="IPR002104">
    <property type="entry name" value="Integrase_catalytic"/>
</dbReference>
<comment type="caution">
    <text evidence="7">The sequence shown here is derived from an EMBL/GenBank/DDBJ whole genome shotgun (WGS) entry which is preliminary data.</text>
</comment>
<protein>
    <submittedName>
        <fullName evidence="7">Site-specific integrase</fullName>
    </submittedName>
</protein>
<dbReference type="InterPro" id="IPR010998">
    <property type="entry name" value="Integrase_recombinase_N"/>
</dbReference>
<dbReference type="InterPro" id="IPR011010">
    <property type="entry name" value="DNA_brk_join_enz"/>
</dbReference>
<feature type="domain" description="Core-binding (CB)" evidence="6">
    <location>
        <begin position="62"/>
        <end position="142"/>
    </location>
</feature>
<dbReference type="GO" id="GO:0015074">
    <property type="term" value="P:DNA integration"/>
    <property type="evidence" value="ECO:0007669"/>
    <property type="project" value="InterPro"/>
</dbReference>
<dbReference type="PROSITE" id="PS51898">
    <property type="entry name" value="TYR_RECOMBINASE"/>
    <property type="match status" value="1"/>
</dbReference>
<dbReference type="GO" id="GO:0006310">
    <property type="term" value="P:DNA recombination"/>
    <property type="evidence" value="ECO:0007669"/>
    <property type="project" value="UniProtKB-KW"/>
</dbReference>
<dbReference type="AlphaFoldDB" id="A0A2A6FQ32"/>
<reference evidence="8" key="1">
    <citation type="submission" date="2017-03" db="EMBL/GenBank/DDBJ databases">
        <authorList>
            <person name="Lund M.B."/>
        </authorList>
    </citation>
    <scope>NUCLEOTIDE SEQUENCE [LARGE SCALE GENOMIC DNA]</scope>
</reference>
<evidence type="ECO:0000256" key="4">
    <source>
        <dbReference type="PROSITE-ProRule" id="PRU01248"/>
    </source>
</evidence>
<dbReference type="CDD" id="cd01189">
    <property type="entry name" value="INT_ICEBs1_C_like"/>
    <property type="match status" value="1"/>
</dbReference>
<dbReference type="Pfam" id="PF00589">
    <property type="entry name" value="Phage_integrase"/>
    <property type="match status" value="1"/>
</dbReference>
<dbReference type="Pfam" id="PF22022">
    <property type="entry name" value="Phage_int_M"/>
    <property type="match status" value="1"/>
</dbReference>
<accession>A0A2A6FQ32</accession>
<evidence type="ECO:0000259" key="6">
    <source>
        <dbReference type="PROSITE" id="PS51900"/>
    </source>
</evidence>
<dbReference type="Gene3D" id="1.10.150.130">
    <property type="match status" value="1"/>
</dbReference>
<dbReference type="EMBL" id="NAEP01000042">
    <property type="protein sequence ID" value="PDQ34984.1"/>
    <property type="molecule type" value="Genomic_DNA"/>
</dbReference>
<evidence type="ECO:0000256" key="2">
    <source>
        <dbReference type="ARBA" id="ARBA00023125"/>
    </source>
</evidence>
<proteinExistence type="inferred from homology"/>
<evidence type="ECO:0000259" key="5">
    <source>
        <dbReference type="PROSITE" id="PS51898"/>
    </source>
</evidence>
<dbReference type="InterPro" id="IPR013762">
    <property type="entry name" value="Integrase-like_cat_sf"/>
</dbReference>
<dbReference type="InterPro" id="IPR053876">
    <property type="entry name" value="Phage_int_M"/>
</dbReference>
<evidence type="ECO:0000256" key="3">
    <source>
        <dbReference type="ARBA" id="ARBA00023172"/>
    </source>
</evidence>
<feature type="domain" description="Tyr recombinase" evidence="5">
    <location>
        <begin position="163"/>
        <end position="351"/>
    </location>
</feature>
<dbReference type="Proteomes" id="UP000219994">
    <property type="component" value="Unassembled WGS sequence"/>
</dbReference>
<dbReference type="PANTHER" id="PTHR30349">
    <property type="entry name" value="PHAGE INTEGRASE-RELATED"/>
    <property type="match status" value="1"/>
</dbReference>
<evidence type="ECO:0000313" key="8">
    <source>
        <dbReference type="Proteomes" id="UP000219994"/>
    </source>
</evidence>
<comment type="similarity">
    <text evidence="1">Belongs to the 'phage' integrase family.</text>
</comment>
<keyword evidence="2 4" id="KW-0238">DNA-binding</keyword>
<dbReference type="PROSITE" id="PS51900">
    <property type="entry name" value="CB"/>
    <property type="match status" value="1"/>
</dbReference>
<evidence type="ECO:0000313" key="7">
    <source>
        <dbReference type="EMBL" id="PDQ34984.1"/>
    </source>
</evidence>
<sequence>MATITAYETAAGRRYRVRYRKPDGSQTDKRGFRRKSDAEQFLAAITVSKSRGEYIDPADSRITIGELGADWISTQTHLKPSTARSVESTWRVQVEPVWGGRGVAEVRHSEIQQWVDEVAQTHSSTTVKRAHGILSAIFQRAIRDRRISSNPAQSMNLPRRNPLQRVYLSGAQVRMLAEQAHPHGTLVSVLAYTGLRWGEATALRVRDIDLERRRLTVAVNAVNVGSTIVVGTPKTHRARSVPYPAFLSSAIAEQCSGKPEDQLVFGDGKTHLPRAHSEHGWFARAVTRCQKLDPTFPRITPHDLRHTTASLAISAGANVKAIQRMLGHASATMTLDTYADLFEDDLETVATKLDQAARADHVDRLGTNPQKKF</sequence>
<dbReference type="InterPro" id="IPR050090">
    <property type="entry name" value="Tyrosine_recombinase_XerCD"/>
</dbReference>
<dbReference type="SUPFAM" id="SSF56349">
    <property type="entry name" value="DNA breaking-rejoining enzymes"/>
    <property type="match status" value="1"/>
</dbReference>
<gene>
    <name evidence="7" type="ORF">B5766_08315</name>
</gene>
<organism evidence="7 8">
    <name type="scientific">Candidatus Lumbricidiphila eiseniae</name>
    <dbReference type="NCBI Taxonomy" id="1969409"/>
    <lineage>
        <taxon>Bacteria</taxon>
        <taxon>Bacillati</taxon>
        <taxon>Actinomycetota</taxon>
        <taxon>Actinomycetes</taxon>
        <taxon>Micrococcales</taxon>
        <taxon>Microbacteriaceae</taxon>
        <taxon>Candidatus Lumbricidiphila</taxon>
    </lineage>
</organism>
<keyword evidence="3" id="KW-0233">DNA recombination</keyword>
<dbReference type="Gene3D" id="1.10.443.10">
    <property type="entry name" value="Intergrase catalytic core"/>
    <property type="match status" value="1"/>
</dbReference>
<evidence type="ECO:0000256" key="1">
    <source>
        <dbReference type="ARBA" id="ARBA00008857"/>
    </source>
</evidence>
<dbReference type="InterPro" id="IPR044068">
    <property type="entry name" value="CB"/>
</dbReference>
<dbReference type="GO" id="GO:0003677">
    <property type="term" value="F:DNA binding"/>
    <property type="evidence" value="ECO:0007669"/>
    <property type="project" value="UniProtKB-UniRule"/>
</dbReference>
<dbReference type="PANTHER" id="PTHR30349:SF64">
    <property type="entry name" value="PROPHAGE INTEGRASE INTD-RELATED"/>
    <property type="match status" value="1"/>
</dbReference>